<accession>A0A379B2P9</accession>
<evidence type="ECO:0000259" key="2">
    <source>
        <dbReference type="Pfam" id="PF09374"/>
    </source>
</evidence>
<dbReference type="Gene3D" id="1.20.141.10">
    <property type="entry name" value="Chitosanase, subunit A, domain 1"/>
    <property type="match status" value="1"/>
</dbReference>
<dbReference type="Proteomes" id="UP000254280">
    <property type="component" value="Unassembled WGS sequence"/>
</dbReference>
<dbReference type="Pfam" id="PF09374">
    <property type="entry name" value="PG_binding_3"/>
    <property type="match status" value="1"/>
</dbReference>
<dbReference type="AlphaFoldDB" id="A0A379B2P9"/>
<dbReference type="EMBL" id="UGSS01000002">
    <property type="protein sequence ID" value="SUB32796.1"/>
    <property type="molecule type" value="Genomic_DNA"/>
</dbReference>
<name>A0A379B2P9_9PAST</name>
<feature type="domain" description="Peptidoglycan binding" evidence="2">
    <location>
        <begin position="91"/>
        <end position="152"/>
    </location>
</feature>
<proteinExistence type="predicted"/>
<organism evidence="3 4">
    <name type="scientific">[Pasteurella] mairii</name>
    <dbReference type="NCBI Taxonomy" id="757"/>
    <lineage>
        <taxon>Bacteria</taxon>
        <taxon>Pseudomonadati</taxon>
        <taxon>Pseudomonadota</taxon>
        <taxon>Gammaproteobacteria</taxon>
        <taxon>Pasteurellales</taxon>
        <taxon>Pasteurellaceae</taxon>
    </lineage>
</organism>
<evidence type="ECO:0000313" key="4">
    <source>
        <dbReference type="Proteomes" id="UP000254280"/>
    </source>
</evidence>
<evidence type="ECO:0000313" key="3">
    <source>
        <dbReference type="EMBL" id="SUB32796.1"/>
    </source>
</evidence>
<protein>
    <submittedName>
        <fullName evidence="3">Predicted lysozyme (DUF847)</fullName>
    </submittedName>
</protein>
<dbReference type="InterPro" id="IPR018537">
    <property type="entry name" value="Peptidoglycan-bd_3"/>
</dbReference>
<dbReference type="InterPro" id="IPR008565">
    <property type="entry name" value="TtsA-like_GH18_dom"/>
</dbReference>
<feature type="domain" description="TtsA-like Glycoside hydrolase family 108" evidence="1">
    <location>
        <begin position="9"/>
        <end position="88"/>
    </location>
</feature>
<reference evidence="3 4" key="1">
    <citation type="submission" date="2018-06" db="EMBL/GenBank/DDBJ databases">
        <authorList>
            <consortium name="Pathogen Informatics"/>
            <person name="Doyle S."/>
        </authorList>
    </citation>
    <scope>NUCLEOTIDE SEQUENCE [LARGE SCALE GENOMIC DNA]</scope>
    <source>
        <strain evidence="3 4">NCTC10699</strain>
    </source>
</reference>
<dbReference type="InterPro" id="IPR023346">
    <property type="entry name" value="Lysozyme-like_dom_sf"/>
</dbReference>
<keyword evidence="4" id="KW-1185">Reference proteome</keyword>
<gene>
    <name evidence="3" type="ORF">NCTC10699_00381</name>
</gene>
<dbReference type="Pfam" id="PF05838">
    <property type="entry name" value="Glyco_hydro_108"/>
    <property type="match status" value="1"/>
</dbReference>
<evidence type="ECO:0000259" key="1">
    <source>
        <dbReference type="Pfam" id="PF05838"/>
    </source>
</evidence>
<dbReference type="OrthoDB" id="9815229at2"/>
<sequence>MTDFSQLFDRVIGHEGGYVDDPKDPGGETNWGITKRTALENGYMGAMRDLSREEAKLIYYHAFWLRYQCESMPPALAFQFFDGCINHGFGNACRMLQRAVGVLEDGIIGNRTLNAIEEMDINDILLKFNAQRLRFYTKLKNFNTYGRGWVNRIADNLAYGAQDNDEG</sequence>
<dbReference type="SUPFAM" id="SSF53955">
    <property type="entry name" value="Lysozyme-like"/>
    <property type="match status" value="1"/>
</dbReference>
<dbReference type="CDD" id="cd13926">
    <property type="entry name" value="N-acetylmuramidase_GH108"/>
    <property type="match status" value="1"/>
</dbReference>